<dbReference type="AlphaFoldDB" id="A0A1Y6ME93"/>
<reference evidence="2" key="1">
    <citation type="submission" date="2017-06" db="EMBL/GenBank/DDBJ databases">
        <authorList>
            <person name="Rodrigo-Torres L."/>
            <person name="Arahal R.D."/>
            <person name="Lucena T."/>
        </authorList>
    </citation>
    <scope>NUCLEOTIDE SEQUENCE [LARGE SCALE GENOMIC DNA]</scope>
    <source>
        <strain evidence="2">CECT 9192</strain>
    </source>
</reference>
<proteinExistence type="predicted"/>
<dbReference type="Proteomes" id="UP000195719">
    <property type="component" value="Unassembled WGS sequence"/>
</dbReference>
<organism evidence="1 2">
    <name type="scientific">Photobacterium andalusiense</name>
    <dbReference type="NCBI Taxonomy" id="2204296"/>
    <lineage>
        <taxon>Bacteria</taxon>
        <taxon>Pseudomonadati</taxon>
        <taxon>Pseudomonadota</taxon>
        <taxon>Gammaproteobacteria</taxon>
        <taxon>Vibrionales</taxon>
        <taxon>Vibrionaceae</taxon>
        <taxon>Photobacterium</taxon>
    </lineage>
</organism>
<gene>
    <name evidence="1" type="ORF">PAND9192_01235</name>
</gene>
<keyword evidence="2" id="KW-1185">Reference proteome</keyword>
<accession>A0A1Y6ME93</accession>
<dbReference type="RefSeq" id="WP_087853017.1">
    <property type="nucleotide sequence ID" value="NZ_FYAJ01000002.1"/>
</dbReference>
<dbReference type="EMBL" id="FYAJ01000002">
    <property type="protein sequence ID" value="SMY34249.1"/>
    <property type="molecule type" value="Genomic_DNA"/>
</dbReference>
<evidence type="ECO:0000313" key="1">
    <source>
        <dbReference type="EMBL" id="SMY34249.1"/>
    </source>
</evidence>
<evidence type="ECO:0000313" key="2">
    <source>
        <dbReference type="Proteomes" id="UP000195719"/>
    </source>
</evidence>
<sequence>MGRHNLEKKFISRLEKTQRLFGYISLDAIINSHLNHHRNNNIMTLKKVHHINNMTILKRPITEQFIYMQQQQKLKEANMNNC</sequence>
<protein>
    <submittedName>
        <fullName evidence="1">Uncharacterized protein</fullName>
    </submittedName>
</protein>
<name>A0A1Y6ME93_9GAMM</name>